<comment type="caution">
    <text evidence="6">The sequence shown here is derived from an EMBL/GenBank/DDBJ whole genome shotgun (WGS) entry which is preliminary data.</text>
</comment>
<protein>
    <recommendedName>
        <fullName evidence="5">Ubiquitin-like domain-containing protein</fullName>
    </recommendedName>
</protein>
<reference evidence="6 7" key="2">
    <citation type="journal article" date="2019" name="G3 (Bethesda)">
        <title>Hybrid Assembly of the Genome of the Entomopathogenic Nematode Steinernema carpocapsae Identifies the X-Chromosome.</title>
        <authorList>
            <person name="Serra L."/>
            <person name="Macchietto M."/>
            <person name="Macias-Munoz A."/>
            <person name="McGill C.J."/>
            <person name="Rodriguez I.M."/>
            <person name="Rodriguez B."/>
            <person name="Murad R."/>
            <person name="Mortazavi A."/>
        </authorList>
    </citation>
    <scope>NUCLEOTIDE SEQUENCE [LARGE SCALE GENOMIC DNA]</scope>
    <source>
        <strain evidence="6 7">ALL</strain>
    </source>
</reference>
<evidence type="ECO:0000256" key="4">
    <source>
        <dbReference type="SAM" id="MobiDB-lite"/>
    </source>
</evidence>
<dbReference type="Gene3D" id="4.10.1110.10">
    <property type="entry name" value="AN1-like Zinc finger"/>
    <property type="match status" value="1"/>
</dbReference>
<feature type="compositionally biased region" description="Basic and acidic residues" evidence="4">
    <location>
        <begin position="293"/>
        <end position="312"/>
    </location>
</feature>
<dbReference type="GO" id="GO:0008270">
    <property type="term" value="F:zinc ion binding"/>
    <property type="evidence" value="ECO:0007669"/>
    <property type="project" value="UniProtKB-KW"/>
</dbReference>
<dbReference type="OrthoDB" id="428577at2759"/>
<reference evidence="6 7" key="1">
    <citation type="journal article" date="2015" name="Genome Biol.">
        <title>Comparative genomics of Steinernema reveals deeply conserved gene regulatory networks.</title>
        <authorList>
            <person name="Dillman A.R."/>
            <person name="Macchietto M."/>
            <person name="Porter C.F."/>
            <person name="Rogers A."/>
            <person name="Williams B."/>
            <person name="Antoshechkin I."/>
            <person name="Lee M.M."/>
            <person name="Goodwin Z."/>
            <person name="Lu X."/>
            <person name="Lewis E.E."/>
            <person name="Goodrich-Blair H."/>
            <person name="Stock S.P."/>
            <person name="Adams B.J."/>
            <person name="Sternberg P.W."/>
            <person name="Mortazavi A."/>
        </authorList>
    </citation>
    <scope>NUCLEOTIDE SEQUENCE [LARGE SCALE GENOMIC DNA]</scope>
    <source>
        <strain evidence="6 7">ALL</strain>
    </source>
</reference>
<dbReference type="InterPro" id="IPR035896">
    <property type="entry name" value="AN1-like_Znf"/>
</dbReference>
<dbReference type="SMART" id="SM00154">
    <property type="entry name" value="ZnF_AN1"/>
    <property type="match status" value="1"/>
</dbReference>
<feature type="compositionally biased region" description="Low complexity" evidence="4">
    <location>
        <begin position="358"/>
        <end position="378"/>
    </location>
</feature>
<feature type="region of interest" description="Disordered" evidence="4">
    <location>
        <begin position="1"/>
        <end position="108"/>
    </location>
</feature>
<dbReference type="PANTHER" id="PTHR10634:SF67">
    <property type="entry name" value="AN1-TYPE ZINC FINGER PROTEIN 3"/>
    <property type="match status" value="1"/>
</dbReference>
<dbReference type="EMBL" id="AZBU02000002">
    <property type="protein sequence ID" value="TKR94216.1"/>
    <property type="molecule type" value="Genomic_DNA"/>
</dbReference>
<organism evidence="6 7">
    <name type="scientific">Steinernema carpocapsae</name>
    <name type="common">Entomopathogenic nematode</name>
    <dbReference type="NCBI Taxonomy" id="34508"/>
    <lineage>
        <taxon>Eukaryota</taxon>
        <taxon>Metazoa</taxon>
        <taxon>Ecdysozoa</taxon>
        <taxon>Nematoda</taxon>
        <taxon>Chromadorea</taxon>
        <taxon>Rhabditida</taxon>
        <taxon>Tylenchina</taxon>
        <taxon>Panagrolaimomorpha</taxon>
        <taxon>Strongyloidoidea</taxon>
        <taxon>Steinernematidae</taxon>
        <taxon>Steinernema</taxon>
    </lineage>
</organism>
<dbReference type="SUPFAM" id="SSF118310">
    <property type="entry name" value="AN1-like Zinc finger"/>
    <property type="match status" value="1"/>
</dbReference>
<dbReference type="PANTHER" id="PTHR10634">
    <property type="entry name" value="AN1-TYPE ZINC FINGER PROTEIN"/>
    <property type="match status" value="1"/>
</dbReference>
<dbReference type="InterPro" id="IPR029071">
    <property type="entry name" value="Ubiquitin-like_domsf"/>
</dbReference>
<dbReference type="InterPro" id="IPR000626">
    <property type="entry name" value="Ubiquitin-like_dom"/>
</dbReference>
<dbReference type="Gene3D" id="3.10.20.90">
    <property type="entry name" value="Phosphatidylinositol 3-kinase Catalytic Subunit, Chain A, domain 1"/>
    <property type="match status" value="1"/>
</dbReference>
<dbReference type="Pfam" id="PF00240">
    <property type="entry name" value="ubiquitin"/>
    <property type="match status" value="1"/>
</dbReference>
<evidence type="ECO:0000313" key="6">
    <source>
        <dbReference type="EMBL" id="TKR94216.1"/>
    </source>
</evidence>
<evidence type="ECO:0000259" key="5">
    <source>
        <dbReference type="PROSITE" id="PS50053"/>
    </source>
</evidence>
<feature type="compositionally biased region" description="Polar residues" evidence="4">
    <location>
        <begin position="44"/>
        <end position="59"/>
    </location>
</feature>
<evidence type="ECO:0000256" key="2">
    <source>
        <dbReference type="ARBA" id="ARBA00022771"/>
    </source>
</evidence>
<dbReference type="CDD" id="cd17039">
    <property type="entry name" value="Ubl_ubiquitin_like"/>
    <property type="match status" value="1"/>
</dbReference>
<feature type="compositionally biased region" description="Polar residues" evidence="4">
    <location>
        <begin position="86"/>
        <end position="101"/>
    </location>
</feature>
<evidence type="ECO:0000256" key="3">
    <source>
        <dbReference type="ARBA" id="ARBA00022833"/>
    </source>
</evidence>
<dbReference type="Pfam" id="PF01428">
    <property type="entry name" value="zf-AN1"/>
    <property type="match status" value="1"/>
</dbReference>
<feature type="compositionally biased region" description="Basic and acidic residues" evidence="4">
    <location>
        <begin position="15"/>
        <end position="37"/>
    </location>
</feature>
<name>A0A4U5PD19_STECR</name>
<keyword evidence="2" id="KW-0863">Zinc-finger</keyword>
<feature type="region of interest" description="Disordered" evidence="4">
    <location>
        <begin position="276"/>
        <end position="385"/>
    </location>
</feature>
<feature type="domain" description="Ubiquitin-like" evidence="5">
    <location>
        <begin position="165"/>
        <end position="241"/>
    </location>
</feature>
<dbReference type="InterPro" id="IPR050652">
    <property type="entry name" value="AN1_A20_ZnFinger"/>
</dbReference>
<dbReference type="SMART" id="SM00213">
    <property type="entry name" value="UBQ"/>
    <property type="match status" value="1"/>
</dbReference>
<evidence type="ECO:0000256" key="1">
    <source>
        <dbReference type="ARBA" id="ARBA00022723"/>
    </source>
</evidence>
<dbReference type="SUPFAM" id="SSF54236">
    <property type="entry name" value="Ubiquitin-like"/>
    <property type="match status" value="1"/>
</dbReference>
<dbReference type="PROSITE" id="PS50053">
    <property type="entry name" value="UBIQUITIN_2"/>
    <property type="match status" value="1"/>
</dbReference>
<gene>
    <name evidence="6" type="ORF">L596_008528</name>
</gene>
<dbReference type="AlphaFoldDB" id="A0A4U5PD19"/>
<keyword evidence="3" id="KW-0862">Zinc</keyword>
<dbReference type="Proteomes" id="UP000298663">
    <property type="component" value="Unassembled WGS sequence"/>
</dbReference>
<keyword evidence="1" id="KW-0479">Metal-binding</keyword>
<sequence>MSNDATRLKPQPPGKQDHEKSPSTKSDHEKHFTESRLTRHALRRTNSSASGESTANPASLRTAKGVGSQDSVVRKAKEPEPEPSYDASSPGQNSAPNSAPRTETKPRISVVSIAGPPLASISATAVGRSSVKSSRALKPKLSDVAIRPRLIRTMPQAEIPRHELLEVTVSTIMAGSKDFKILMQKTATVKTLKTGIKSKTHVRSFILMFEGMELMPDDSLITSHGITDGATIQLQVKPKAGTSDREDIAHLMRSSQSFTDLRNIIMSLPAILALPAPPISKSTPSEADVETYQVDKEHENAKTRAKMNELRGKIKKQNKDSQPSANQNSKRKKPERMRRPRSPGTLAVSPRTFTRTTSPMDSSSIESSSMASSMASSSDDPEDLKTMPVTDKKLQLYFDLPEPCEKPAKSQSEMVEPPESCQKLEKPKIGTAQTRCGMCRVRIPVSMREVRCKCSKIFCMKHRNPQDHKCAVDFKQIGRLKLSKEMIKSRSKEGPKSKD</sequence>
<dbReference type="STRING" id="34508.A0A4U5PD19"/>
<proteinExistence type="predicted"/>
<accession>A0A4U5PD19</accession>
<feature type="compositionally biased region" description="Basic residues" evidence="4">
    <location>
        <begin position="329"/>
        <end position="341"/>
    </location>
</feature>
<keyword evidence="7" id="KW-1185">Reference proteome</keyword>
<evidence type="ECO:0000313" key="7">
    <source>
        <dbReference type="Proteomes" id="UP000298663"/>
    </source>
</evidence>
<dbReference type="InterPro" id="IPR000058">
    <property type="entry name" value="Znf_AN1"/>
</dbReference>